<dbReference type="AlphaFoldDB" id="A0AAV2CGM8"/>
<accession>A0AAV2CGM8</accession>
<dbReference type="EMBL" id="OZ034813">
    <property type="protein sequence ID" value="CAL1355605.1"/>
    <property type="molecule type" value="Genomic_DNA"/>
</dbReference>
<dbReference type="Proteomes" id="UP001497516">
    <property type="component" value="Chromosome 1"/>
</dbReference>
<gene>
    <name evidence="2" type="ORF">LTRI10_LOCUS3358</name>
</gene>
<sequence length="67" mass="7588">MDERGRSSATVSREQRQRRTRNGVRSALASLPACVFAGRRSVWELAFYWSEGGVVQREVRSKMGTRG</sequence>
<name>A0AAV2CGM8_9ROSI</name>
<feature type="region of interest" description="Disordered" evidence="1">
    <location>
        <begin position="1"/>
        <end position="24"/>
    </location>
</feature>
<evidence type="ECO:0000313" key="3">
    <source>
        <dbReference type="Proteomes" id="UP001497516"/>
    </source>
</evidence>
<evidence type="ECO:0000256" key="1">
    <source>
        <dbReference type="SAM" id="MobiDB-lite"/>
    </source>
</evidence>
<organism evidence="2 3">
    <name type="scientific">Linum trigynum</name>
    <dbReference type="NCBI Taxonomy" id="586398"/>
    <lineage>
        <taxon>Eukaryota</taxon>
        <taxon>Viridiplantae</taxon>
        <taxon>Streptophyta</taxon>
        <taxon>Embryophyta</taxon>
        <taxon>Tracheophyta</taxon>
        <taxon>Spermatophyta</taxon>
        <taxon>Magnoliopsida</taxon>
        <taxon>eudicotyledons</taxon>
        <taxon>Gunneridae</taxon>
        <taxon>Pentapetalae</taxon>
        <taxon>rosids</taxon>
        <taxon>fabids</taxon>
        <taxon>Malpighiales</taxon>
        <taxon>Linaceae</taxon>
        <taxon>Linum</taxon>
    </lineage>
</organism>
<keyword evidence="3" id="KW-1185">Reference proteome</keyword>
<protein>
    <submittedName>
        <fullName evidence="2">Uncharacterized protein</fullName>
    </submittedName>
</protein>
<reference evidence="2 3" key="1">
    <citation type="submission" date="2024-04" db="EMBL/GenBank/DDBJ databases">
        <authorList>
            <person name="Fracassetti M."/>
        </authorList>
    </citation>
    <scope>NUCLEOTIDE SEQUENCE [LARGE SCALE GENOMIC DNA]</scope>
</reference>
<proteinExistence type="predicted"/>
<evidence type="ECO:0000313" key="2">
    <source>
        <dbReference type="EMBL" id="CAL1355605.1"/>
    </source>
</evidence>